<organism evidence="1 2">
    <name type="scientific">Schistosoma mattheei</name>
    <dbReference type="NCBI Taxonomy" id="31246"/>
    <lineage>
        <taxon>Eukaryota</taxon>
        <taxon>Metazoa</taxon>
        <taxon>Spiralia</taxon>
        <taxon>Lophotrochozoa</taxon>
        <taxon>Platyhelminthes</taxon>
        <taxon>Trematoda</taxon>
        <taxon>Digenea</taxon>
        <taxon>Strigeidida</taxon>
        <taxon>Schistosomatoidea</taxon>
        <taxon>Schistosomatidae</taxon>
        <taxon>Schistosoma</taxon>
    </lineage>
</organism>
<dbReference type="Proteomes" id="UP000269396">
    <property type="component" value="Unassembled WGS sequence"/>
</dbReference>
<dbReference type="EMBL" id="UZAL01031535">
    <property type="protein sequence ID" value="VDP58386.1"/>
    <property type="molecule type" value="Genomic_DNA"/>
</dbReference>
<evidence type="ECO:0000313" key="1">
    <source>
        <dbReference type="EMBL" id="VDP58386.1"/>
    </source>
</evidence>
<keyword evidence="2" id="KW-1185">Reference proteome</keyword>
<proteinExistence type="predicted"/>
<accession>A0A183PAX4</accession>
<evidence type="ECO:0000313" key="2">
    <source>
        <dbReference type="Proteomes" id="UP000269396"/>
    </source>
</evidence>
<gene>
    <name evidence="1" type="ORF">SMTD_LOCUS11512</name>
</gene>
<sequence length="69" mass="7725">MMLELTTTHPEVARMKSPAGGCAYWSNIDARNKEYVTKCSACKGPRKTKMQNCGAMTNARVYCGHIKRK</sequence>
<protein>
    <submittedName>
        <fullName evidence="1">Uncharacterized protein</fullName>
    </submittedName>
</protein>
<reference evidence="1 2" key="1">
    <citation type="submission" date="2018-11" db="EMBL/GenBank/DDBJ databases">
        <authorList>
            <consortium name="Pathogen Informatics"/>
        </authorList>
    </citation>
    <scope>NUCLEOTIDE SEQUENCE [LARGE SCALE GENOMIC DNA]</scope>
    <source>
        <strain>Denwood</strain>
        <strain evidence="2">Zambia</strain>
    </source>
</reference>
<name>A0A183PAX4_9TREM</name>
<dbReference type="AlphaFoldDB" id="A0A183PAX4"/>